<dbReference type="AlphaFoldDB" id="A0AAW2D4Y4"/>
<proteinExistence type="inferred from homology"/>
<accession>A0AAW2D4Y4</accession>
<organism evidence="3 4">
    <name type="scientific">Lithocarpus litseifolius</name>
    <dbReference type="NCBI Taxonomy" id="425828"/>
    <lineage>
        <taxon>Eukaryota</taxon>
        <taxon>Viridiplantae</taxon>
        <taxon>Streptophyta</taxon>
        <taxon>Embryophyta</taxon>
        <taxon>Tracheophyta</taxon>
        <taxon>Spermatophyta</taxon>
        <taxon>Magnoliopsida</taxon>
        <taxon>eudicotyledons</taxon>
        <taxon>Gunneridae</taxon>
        <taxon>Pentapetalae</taxon>
        <taxon>rosids</taxon>
        <taxon>fabids</taxon>
        <taxon>Fagales</taxon>
        <taxon>Fagaceae</taxon>
        <taxon>Lithocarpus</taxon>
    </lineage>
</organism>
<evidence type="ECO:0000259" key="2">
    <source>
        <dbReference type="PROSITE" id="PS51532"/>
    </source>
</evidence>
<evidence type="ECO:0000313" key="3">
    <source>
        <dbReference type="EMBL" id="KAL0005610.1"/>
    </source>
</evidence>
<reference evidence="3 4" key="1">
    <citation type="submission" date="2024-01" db="EMBL/GenBank/DDBJ databases">
        <title>A telomere-to-telomere, gap-free genome of sweet tea (Lithocarpus litseifolius).</title>
        <authorList>
            <person name="Zhou J."/>
        </authorList>
    </citation>
    <scope>NUCLEOTIDE SEQUENCE [LARGE SCALE GENOMIC DNA]</scope>
    <source>
        <strain evidence="3">Zhou-2022a</strain>
        <tissue evidence="3">Leaf</tissue>
    </source>
</reference>
<feature type="domain" description="PITH" evidence="2">
    <location>
        <begin position="5"/>
        <end position="177"/>
    </location>
</feature>
<gene>
    <name evidence="3" type="ORF">SO802_013171</name>
</gene>
<keyword evidence="4" id="KW-1185">Reference proteome</keyword>
<dbReference type="PROSITE" id="PS51532">
    <property type="entry name" value="PITH"/>
    <property type="match status" value="1"/>
</dbReference>
<dbReference type="Proteomes" id="UP001459277">
    <property type="component" value="Unassembled WGS sequence"/>
</dbReference>
<dbReference type="Pfam" id="PF06201">
    <property type="entry name" value="PITH"/>
    <property type="match status" value="1"/>
</dbReference>
<sequence length="178" mass="19867">MSGESASAIHRNQVDLVDFIDWSGVECLNQSTSQSVPNALKQGYREDDGLNLESDADEQLLIYIPFTQVIKLHSILIKGSEEEGPKTVKLYSNKEHMGFSNVNEFPPSDTVVLSPDNIKGKPVLLKYVKFQNVRSLTIFIEDNQSGSDITKVQKIALFGSTVETTDMKGLKKIEDHQH</sequence>
<evidence type="ECO:0000256" key="1">
    <source>
        <dbReference type="ARBA" id="ARBA00025788"/>
    </source>
</evidence>
<dbReference type="GO" id="GO:0005737">
    <property type="term" value="C:cytoplasm"/>
    <property type="evidence" value="ECO:0007669"/>
    <property type="project" value="UniProtKB-ARBA"/>
</dbReference>
<dbReference type="InterPro" id="IPR010400">
    <property type="entry name" value="PITH_dom"/>
</dbReference>
<evidence type="ECO:0000313" key="4">
    <source>
        <dbReference type="Proteomes" id="UP001459277"/>
    </source>
</evidence>
<comment type="caution">
    <text evidence="3">The sequence shown here is derived from an EMBL/GenBank/DDBJ whole genome shotgun (WGS) entry which is preliminary data.</text>
</comment>
<dbReference type="PANTHER" id="PTHR12175">
    <property type="entry name" value="AD039 HT014 THIOREDOXIN FAMILY TRP26"/>
    <property type="match status" value="1"/>
</dbReference>
<name>A0AAW2D4Y4_9ROSI</name>
<protein>
    <recommendedName>
        <fullName evidence="2">PITH domain-containing protein</fullName>
    </recommendedName>
</protein>
<dbReference type="SUPFAM" id="SSF49785">
    <property type="entry name" value="Galactose-binding domain-like"/>
    <property type="match status" value="1"/>
</dbReference>
<dbReference type="EMBL" id="JAZDWU010000004">
    <property type="protein sequence ID" value="KAL0005610.1"/>
    <property type="molecule type" value="Genomic_DNA"/>
</dbReference>
<dbReference type="InterPro" id="IPR008979">
    <property type="entry name" value="Galactose-bd-like_sf"/>
</dbReference>
<dbReference type="InterPro" id="IPR037047">
    <property type="entry name" value="PITH_dom_sf"/>
</dbReference>
<dbReference type="InterPro" id="IPR045099">
    <property type="entry name" value="PITH1-like"/>
</dbReference>
<dbReference type="Gene3D" id="2.60.120.470">
    <property type="entry name" value="PITH domain"/>
    <property type="match status" value="1"/>
</dbReference>
<dbReference type="PANTHER" id="PTHR12175:SF5">
    <property type="entry name" value="OS03G0795500 PROTEIN"/>
    <property type="match status" value="1"/>
</dbReference>
<comment type="similarity">
    <text evidence="1">Belongs to the PITHD1 family.</text>
</comment>